<accession>A0A2G9UMW9</accession>
<gene>
    <name evidence="2" type="ORF">TELCIR_06462</name>
</gene>
<reference evidence="2 3" key="1">
    <citation type="submission" date="2015-09" db="EMBL/GenBank/DDBJ databases">
        <title>Draft genome of the parasitic nematode Teladorsagia circumcincta isolate WARC Sus (inbred).</title>
        <authorList>
            <person name="Mitreva M."/>
        </authorList>
    </citation>
    <scope>NUCLEOTIDE SEQUENCE [LARGE SCALE GENOMIC DNA]</scope>
    <source>
        <strain evidence="2 3">S</strain>
    </source>
</reference>
<dbReference type="InterPro" id="IPR038499">
    <property type="entry name" value="BRO1_sf"/>
</dbReference>
<dbReference type="Gene3D" id="1.25.40.280">
    <property type="entry name" value="alix/aip1 like domains"/>
    <property type="match status" value="2"/>
</dbReference>
<sequence>MLTVSVIQSQNSVADTFLERAAVLFNYGAVLSLIAASQSFLTDDETKTAAKLFQQSAEKMNPSALVKIAAQTGDFYSEASKLMDISKSYWKKEWLDVVSGKALGFQAIAELHQAQVHWERHEVGDRLCRLKQAFELVEKMKRRMPPSCLREQISEIENAHKSATSDNRLIVDPSKIKIKIATPYVLLYHERIPDFFTLPALPRAVLAKATPVEKQLFPGFKDLFATVVPETALVAMKKFDKLKAERLQRLKDRLSEQTELMDGIVASLNVPDVVPDDVKRKSAEVKGAGGVTNMRKKLDELTVLHKRNNDLAADIDRVLIEENRSDVDLRHQLRSEHVRITSDELVKGAGGVANMRKKLDELTVLHKRNNDLAADIDRVLIEENRSDVDLRHQLRSEHVRMTSDELVGPFVQELSKHLGDLKQAAEVDKALRTLFSSNEKAIDMLSKSEVEV</sequence>
<dbReference type="InterPro" id="IPR025304">
    <property type="entry name" value="ALIX_V_dom"/>
</dbReference>
<organism evidence="2 3">
    <name type="scientific">Teladorsagia circumcincta</name>
    <name type="common">Brown stomach worm</name>
    <name type="synonym">Ostertagia circumcincta</name>
    <dbReference type="NCBI Taxonomy" id="45464"/>
    <lineage>
        <taxon>Eukaryota</taxon>
        <taxon>Metazoa</taxon>
        <taxon>Ecdysozoa</taxon>
        <taxon>Nematoda</taxon>
        <taxon>Chromadorea</taxon>
        <taxon>Rhabditida</taxon>
        <taxon>Rhabditina</taxon>
        <taxon>Rhabditomorpha</taxon>
        <taxon>Strongyloidea</taxon>
        <taxon>Trichostrongylidae</taxon>
        <taxon>Teladorsagia</taxon>
    </lineage>
</organism>
<evidence type="ECO:0000313" key="2">
    <source>
        <dbReference type="EMBL" id="PIO71631.1"/>
    </source>
</evidence>
<dbReference type="Gene3D" id="1.20.140.50">
    <property type="entry name" value="alix/aip1 like domains"/>
    <property type="match status" value="2"/>
</dbReference>
<dbReference type="EMBL" id="KZ345897">
    <property type="protein sequence ID" value="PIO71631.1"/>
    <property type="molecule type" value="Genomic_DNA"/>
</dbReference>
<protein>
    <recommendedName>
        <fullName evidence="1">BRO1 domain-containing protein</fullName>
    </recommendedName>
</protein>
<evidence type="ECO:0000313" key="3">
    <source>
        <dbReference type="Proteomes" id="UP000230423"/>
    </source>
</evidence>
<dbReference type="PROSITE" id="PS51180">
    <property type="entry name" value="BRO1"/>
    <property type="match status" value="1"/>
</dbReference>
<dbReference type="Pfam" id="PF03097">
    <property type="entry name" value="BRO1"/>
    <property type="match status" value="2"/>
</dbReference>
<dbReference type="Pfam" id="PF13949">
    <property type="entry name" value="ALIX_LYPXL_bnd"/>
    <property type="match status" value="1"/>
</dbReference>
<feature type="domain" description="BRO1" evidence="1">
    <location>
        <begin position="1"/>
        <end position="261"/>
    </location>
</feature>
<proteinExistence type="predicted"/>
<dbReference type="Proteomes" id="UP000230423">
    <property type="component" value="Unassembled WGS sequence"/>
</dbReference>
<dbReference type="GO" id="GO:0000281">
    <property type="term" value="P:mitotic cytokinesis"/>
    <property type="evidence" value="ECO:0007669"/>
    <property type="project" value="TreeGrafter"/>
</dbReference>
<dbReference type="AlphaFoldDB" id="A0A2G9UMW9"/>
<keyword evidence="3" id="KW-1185">Reference proteome</keyword>
<dbReference type="GO" id="GO:0005768">
    <property type="term" value="C:endosome"/>
    <property type="evidence" value="ECO:0007669"/>
    <property type="project" value="TreeGrafter"/>
</dbReference>
<evidence type="ECO:0000259" key="1">
    <source>
        <dbReference type="PROSITE" id="PS51180"/>
    </source>
</evidence>
<dbReference type="InterPro" id="IPR004328">
    <property type="entry name" value="BRO1_dom"/>
</dbReference>
<dbReference type="PANTHER" id="PTHR23030">
    <property type="entry name" value="PCD6 INTERACTING PROTEIN-RELATED"/>
    <property type="match status" value="1"/>
</dbReference>
<dbReference type="PANTHER" id="PTHR23030:SF39">
    <property type="entry name" value="PROGRAMMED CELL DEATH 6-INTERACTING PROTEIN"/>
    <property type="match status" value="1"/>
</dbReference>
<name>A0A2G9UMW9_TELCI</name>
<dbReference type="SMART" id="SM01041">
    <property type="entry name" value="BRO1"/>
    <property type="match status" value="1"/>
</dbReference>
<dbReference type="OrthoDB" id="5865703at2759"/>